<comment type="caution">
    <text evidence="2">The sequence shown here is derived from an EMBL/GenBank/DDBJ whole genome shotgun (WGS) entry which is preliminary data.</text>
</comment>
<reference evidence="2" key="1">
    <citation type="journal article" date="2020" name="Cell">
        <title>Large-Scale Comparative Analyses of Tick Genomes Elucidate Their Genetic Diversity and Vector Capacities.</title>
        <authorList>
            <consortium name="Tick Genome and Microbiome Consortium (TIGMIC)"/>
            <person name="Jia N."/>
            <person name="Wang J."/>
            <person name="Shi W."/>
            <person name="Du L."/>
            <person name="Sun Y."/>
            <person name="Zhan W."/>
            <person name="Jiang J.F."/>
            <person name="Wang Q."/>
            <person name="Zhang B."/>
            <person name="Ji P."/>
            <person name="Bell-Sakyi L."/>
            <person name="Cui X.M."/>
            <person name="Yuan T.T."/>
            <person name="Jiang B.G."/>
            <person name="Yang W.F."/>
            <person name="Lam T.T."/>
            <person name="Chang Q.C."/>
            <person name="Ding S.J."/>
            <person name="Wang X.J."/>
            <person name="Zhu J.G."/>
            <person name="Ruan X.D."/>
            <person name="Zhao L."/>
            <person name="Wei J.T."/>
            <person name="Ye R.Z."/>
            <person name="Que T.C."/>
            <person name="Du C.H."/>
            <person name="Zhou Y.H."/>
            <person name="Cheng J.X."/>
            <person name="Dai P.F."/>
            <person name="Guo W.B."/>
            <person name="Han X.H."/>
            <person name="Huang E.J."/>
            <person name="Li L.F."/>
            <person name="Wei W."/>
            <person name="Gao Y.C."/>
            <person name="Liu J.Z."/>
            <person name="Shao H.Z."/>
            <person name="Wang X."/>
            <person name="Wang C.C."/>
            <person name="Yang T.C."/>
            <person name="Huo Q.B."/>
            <person name="Li W."/>
            <person name="Chen H.Y."/>
            <person name="Chen S.E."/>
            <person name="Zhou L.G."/>
            <person name="Ni X.B."/>
            <person name="Tian J.H."/>
            <person name="Sheng Y."/>
            <person name="Liu T."/>
            <person name="Pan Y.S."/>
            <person name="Xia L.Y."/>
            <person name="Li J."/>
            <person name="Zhao F."/>
            <person name="Cao W.C."/>
        </authorList>
    </citation>
    <scope>NUCLEOTIDE SEQUENCE</scope>
    <source>
        <strain evidence="2">Rmic-2018</strain>
    </source>
</reference>
<sequence length="151" mass="17167">MKSTVLLDRDARPEANNYGATKVHPDFVGGYSDDRSRHGSLSLSKMVDALPQKAAEQSETKWRRRTRKFLWILPLVHSEFWIAAGFSLLQSFYPAMANDKGLEADEYSYVYSSYKIAMMLGAILAERIIRLDDLESPNVTRDNSSFPATER</sequence>
<keyword evidence="1" id="KW-1133">Transmembrane helix</keyword>
<organism evidence="2 3">
    <name type="scientific">Rhipicephalus microplus</name>
    <name type="common">Cattle tick</name>
    <name type="synonym">Boophilus microplus</name>
    <dbReference type="NCBI Taxonomy" id="6941"/>
    <lineage>
        <taxon>Eukaryota</taxon>
        <taxon>Metazoa</taxon>
        <taxon>Ecdysozoa</taxon>
        <taxon>Arthropoda</taxon>
        <taxon>Chelicerata</taxon>
        <taxon>Arachnida</taxon>
        <taxon>Acari</taxon>
        <taxon>Parasitiformes</taxon>
        <taxon>Ixodida</taxon>
        <taxon>Ixodoidea</taxon>
        <taxon>Ixodidae</taxon>
        <taxon>Rhipicephalinae</taxon>
        <taxon>Rhipicephalus</taxon>
        <taxon>Boophilus</taxon>
    </lineage>
</organism>
<keyword evidence="1" id="KW-0472">Membrane</keyword>
<keyword evidence="1" id="KW-0812">Transmembrane</keyword>
<dbReference type="EMBL" id="JABSTU010000009">
    <property type="protein sequence ID" value="KAH8020642.1"/>
    <property type="molecule type" value="Genomic_DNA"/>
</dbReference>
<reference evidence="2" key="2">
    <citation type="submission" date="2021-09" db="EMBL/GenBank/DDBJ databases">
        <authorList>
            <person name="Jia N."/>
            <person name="Wang J."/>
            <person name="Shi W."/>
            <person name="Du L."/>
            <person name="Sun Y."/>
            <person name="Zhan W."/>
            <person name="Jiang J."/>
            <person name="Wang Q."/>
            <person name="Zhang B."/>
            <person name="Ji P."/>
            <person name="Sakyi L.B."/>
            <person name="Cui X."/>
            <person name="Yuan T."/>
            <person name="Jiang B."/>
            <person name="Yang W."/>
            <person name="Lam T.T.-Y."/>
            <person name="Chang Q."/>
            <person name="Ding S."/>
            <person name="Wang X."/>
            <person name="Zhu J."/>
            <person name="Ruan X."/>
            <person name="Zhao L."/>
            <person name="Wei J."/>
            <person name="Que T."/>
            <person name="Du C."/>
            <person name="Cheng J."/>
            <person name="Dai P."/>
            <person name="Han X."/>
            <person name="Huang E."/>
            <person name="Gao Y."/>
            <person name="Liu J."/>
            <person name="Shao H."/>
            <person name="Ye R."/>
            <person name="Li L."/>
            <person name="Wei W."/>
            <person name="Wang X."/>
            <person name="Wang C."/>
            <person name="Huo Q."/>
            <person name="Li W."/>
            <person name="Guo W."/>
            <person name="Chen H."/>
            <person name="Chen S."/>
            <person name="Zhou L."/>
            <person name="Zhou L."/>
            <person name="Ni X."/>
            <person name="Tian J."/>
            <person name="Zhou Y."/>
            <person name="Sheng Y."/>
            <person name="Liu T."/>
            <person name="Pan Y."/>
            <person name="Xia L."/>
            <person name="Li J."/>
            <person name="Zhao F."/>
            <person name="Cao W."/>
        </authorList>
    </citation>
    <scope>NUCLEOTIDE SEQUENCE</scope>
    <source>
        <strain evidence="2">Rmic-2018</strain>
        <tissue evidence="2">Larvae</tissue>
    </source>
</reference>
<evidence type="ECO:0000313" key="3">
    <source>
        <dbReference type="Proteomes" id="UP000821866"/>
    </source>
</evidence>
<dbReference type="VEuPathDB" id="VectorBase:LOC119175032"/>
<gene>
    <name evidence="2" type="ORF">HPB51_002591</name>
</gene>
<name>A0A9J6DF49_RHIMP</name>
<accession>A0A9J6DF49</accession>
<proteinExistence type="predicted"/>
<dbReference type="Proteomes" id="UP000821866">
    <property type="component" value="Chromosome 7"/>
</dbReference>
<dbReference type="SUPFAM" id="SSF103473">
    <property type="entry name" value="MFS general substrate transporter"/>
    <property type="match status" value="1"/>
</dbReference>
<keyword evidence="3" id="KW-1185">Reference proteome</keyword>
<dbReference type="InterPro" id="IPR036259">
    <property type="entry name" value="MFS_trans_sf"/>
</dbReference>
<feature type="transmembrane region" description="Helical" evidence="1">
    <location>
        <begin position="109"/>
        <end position="129"/>
    </location>
</feature>
<evidence type="ECO:0000313" key="2">
    <source>
        <dbReference type="EMBL" id="KAH8020642.1"/>
    </source>
</evidence>
<evidence type="ECO:0000256" key="1">
    <source>
        <dbReference type="SAM" id="Phobius"/>
    </source>
</evidence>
<feature type="transmembrane region" description="Helical" evidence="1">
    <location>
        <begin position="69"/>
        <end position="89"/>
    </location>
</feature>
<dbReference type="AlphaFoldDB" id="A0A9J6DF49"/>
<protein>
    <submittedName>
        <fullName evidence="2">Uncharacterized protein</fullName>
    </submittedName>
</protein>